<reference evidence="2" key="1">
    <citation type="submission" date="2018-05" db="EMBL/GenBank/DDBJ databases">
        <title>Complete Genome Sequence of Methylobacterium sp. 17SD2-17.</title>
        <authorList>
            <person name="Srinivasan S."/>
        </authorList>
    </citation>
    <scope>NUCLEOTIDE SEQUENCE [LARGE SCALE GENOMIC DNA]</scope>
    <source>
        <strain evidence="2">17SD2-17</strain>
    </source>
</reference>
<organism evidence="1 2">
    <name type="scientific">Methylobacterium durans</name>
    <dbReference type="NCBI Taxonomy" id="2202825"/>
    <lineage>
        <taxon>Bacteria</taxon>
        <taxon>Pseudomonadati</taxon>
        <taxon>Pseudomonadota</taxon>
        <taxon>Alphaproteobacteria</taxon>
        <taxon>Hyphomicrobiales</taxon>
        <taxon>Methylobacteriaceae</taxon>
        <taxon>Methylobacterium</taxon>
    </lineage>
</organism>
<sequence length="117" mass="12717">MKDVTALIVELVLLGLLIAGVGPAEANGPVEIREVALVQPSDSHAPQKALVDIQNTGSNPVRDVAFTCTFSHDGGVDLETREASIAEITRHATVRTEVIYYGWPRARRVSCKLNRPR</sequence>
<evidence type="ECO:0008006" key="3">
    <source>
        <dbReference type="Google" id="ProtNLM"/>
    </source>
</evidence>
<dbReference type="OrthoDB" id="7995671at2"/>
<accession>A0A2U8W711</accession>
<dbReference type="Proteomes" id="UP000245926">
    <property type="component" value="Chromosome"/>
</dbReference>
<keyword evidence="2" id="KW-1185">Reference proteome</keyword>
<proteinExistence type="predicted"/>
<dbReference type="KEGG" id="mets:DK389_13215"/>
<dbReference type="AlphaFoldDB" id="A0A2U8W711"/>
<gene>
    <name evidence="1" type="ORF">DK389_13215</name>
</gene>
<evidence type="ECO:0000313" key="1">
    <source>
        <dbReference type="EMBL" id="AWN41300.1"/>
    </source>
</evidence>
<evidence type="ECO:0000313" key="2">
    <source>
        <dbReference type="Proteomes" id="UP000245926"/>
    </source>
</evidence>
<dbReference type="EMBL" id="CP029550">
    <property type="protein sequence ID" value="AWN41300.1"/>
    <property type="molecule type" value="Genomic_DNA"/>
</dbReference>
<name>A0A2U8W711_9HYPH</name>
<dbReference type="RefSeq" id="WP_109890185.1">
    <property type="nucleotide sequence ID" value="NZ_CP029550.1"/>
</dbReference>
<protein>
    <recommendedName>
        <fullName evidence="3">CARDB domain-containing protein</fullName>
    </recommendedName>
</protein>